<keyword evidence="1" id="KW-0285">Flavoprotein</keyword>
<dbReference type="InterPro" id="IPR004136">
    <property type="entry name" value="NMO"/>
</dbReference>
<evidence type="ECO:0000313" key="5">
    <source>
        <dbReference type="Proteomes" id="UP000193577"/>
    </source>
</evidence>
<dbReference type="Proteomes" id="UP000193577">
    <property type="component" value="Unassembled WGS sequence"/>
</dbReference>
<evidence type="ECO:0000256" key="2">
    <source>
        <dbReference type="ARBA" id="ARBA00022643"/>
    </source>
</evidence>
<keyword evidence="2" id="KW-0288">FMN</keyword>
<dbReference type="CDD" id="cd04730">
    <property type="entry name" value="NPD_like"/>
    <property type="match status" value="1"/>
</dbReference>
<protein>
    <submittedName>
        <fullName evidence="4">Oxidoreductase</fullName>
    </submittedName>
</protein>
<keyword evidence="5" id="KW-1185">Reference proteome</keyword>
<dbReference type="EMBL" id="NCXO01000022">
    <property type="protein sequence ID" value="OSC33381.1"/>
    <property type="molecule type" value="Genomic_DNA"/>
</dbReference>
<dbReference type="PANTHER" id="PTHR32332">
    <property type="entry name" value="2-NITROPROPANE DIOXYGENASE"/>
    <property type="match status" value="1"/>
</dbReference>
<dbReference type="SUPFAM" id="SSF51412">
    <property type="entry name" value="Inosine monophosphate dehydrogenase (IMPDH)"/>
    <property type="match status" value="1"/>
</dbReference>
<dbReference type="RefSeq" id="WP_085303979.1">
    <property type="nucleotide sequence ID" value="NZ_AP022594.1"/>
</dbReference>
<sequence length="334" mass="33749">MPTGGFGDLADRLRIDVPVLQAGMGGGIAGPRLAAAVASAGALGTLGLAPPAALREAIGGVRDAAPGRAVAVNLLMPFVTRDQVRTCIDAGIDIAVLAFGAPTPALVAELRDAGIVVMRMVGTIAQTRAAVGAGVDAVIAQGREAGGHLVGTRAALQFLPDALAAAQGRPVFLAGGIATAADTAAALDGGAAGVVAGTRFVLTDESGAHPGYRSRILAASATVETTLFGLSWPERHRVIPNAATRRWCRADGATRALPAALNAWSAPLARLADRISGVAPRLQHPALPLFSPVPPLAGMAESALDRTALYAGQSALRIDRVVPAAQAVRELTPR</sequence>
<dbReference type="Pfam" id="PF03060">
    <property type="entry name" value="NMO"/>
    <property type="match status" value="2"/>
</dbReference>
<evidence type="ECO:0000313" key="4">
    <source>
        <dbReference type="EMBL" id="OSC33381.1"/>
    </source>
</evidence>
<dbReference type="GO" id="GO:0018580">
    <property type="term" value="F:nitronate monooxygenase activity"/>
    <property type="evidence" value="ECO:0007669"/>
    <property type="project" value="InterPro"/>
</dbReference>
<organism evidence="4 5">
    <name type="scientific">Mycolicibacillus koreensis</name>
    <dbReference type="NCBI Taxonomy" id="1069220"/>
    <lineage>
        <taxon>Bacteria</taxon>
        <taxon>Bacillati</taxon>
        <taxon>Actinomycetota</taxon>
        <taxon>Actinomycetes</taxon>
        <taxon>Mycobacteriales</taxon>
        <taxon>Mycobacteriaceae</taxon>
        <taxon>Mycolicibacillus</taxon>
    </lineage>
</organism>
<evidence type="ECO:0000256" key="1">
    <source>
        <dbReference type="ARBA" id="ARBA00022630"/>
    </source>
</evidence>
<comment type="caution">
    <text evidence="4">The sequence shown here is derived from an EMBL/GenBank/DDBJ whole genome shotgun (WGS) entry which is preliminary data.</text>
</comment>
<dbReference type="InterPro" id="IPR013785">
    <property type="entry name" value="Aldolase_TIM"/>
</dbReference>
<evidence type="ECO:0000256" key="3">
    <source>
        <dbReference type="ARBA" id="ARBA00023002"/>
    </source>
</evidence>
<dbReference type="Gene3D" id="3.20.20.70">
    <property type="entry name" value="Aldolase class I"/>
    <property type="match status" value="1"/>
</dbReference>
<dbReference type="PANTHER" id="PTHR32332:SF20">
    <property type="entry name" value="2-NITROPROPANE DIOXYGENASE-LIKE PROTEIN"/>
    <property type="match status" value="1"/>
</dbReference>
<reference evidence="4 5" key="1">
    <citation type="submission" date="2017-04" db="EMBL/GenBank/DDBJ databases">
        <title>The new phylogeny of genus Mycobacterium.</title>
        <authorList>
            <person name="Tortoli E."/>
            <person name="Trovato A."/>
            <person name="Cirillo D.M."/>
        </authorList>
    </citation>
    <scope>NUCLEOTIDE SEQUENCE [LARGE SCALE GENOMIC DNA]</scope>
    <source>
        <strain evidence="4 5">KCTC 19819</strain>
    </source>
</reference>
<keyword evidence="3" id="KW-0560">Oxidoreductase</keyword>
<proteinExistence type="predicted"/>
<gene>
    <name evidence="4" type="ORF">B8W67_10925</name>
</gene>
<accession>A0AA91SRE5</accession>
<name>A0AA91SRE5_9MYCO</name>
<dbReference type="AlphaFoldDB" id="A0AA91SRE5"/>